<reference evidence="2" key="1">
    <citation type="submission" date="2016-11" db="UniProtKB">
        <authorList>
            <consortium name="WormBaseParasite"/>
        </authorList>
    </citation>
    <scope>IDENTIFICATION</scope>
</reference>
<protein>
    <submittedName>
        <fullName evidence="2">Uncharacterized protein</fullName>
    </submittedName>
</protein>
<sequence>MIRASLPAGIFDLKQSGCSLRLYTSTLLRDSTEPSRFKPWEPIEASPRARGLMNLGYPHRVEEGTRKRKKTNCWNVGIFDLKQSKEARCSPRTVKLRYDPSYFERLKAQIKPCERIEGTPKV</sequence>
<organism evidence="1 2">
    <name type="scientific">Steinernema glaseri</name>
    <dbReference type="NCBI Taxonomy" id="37863"/>
    <lineage>
        <taxon>Eukaryota</taxon>
        <taxon>Metazoa</taxon>
        <taxon>Ecdysozoa</taxon>
        <taxon>Nematoda</taxon>
        <taxon>Chromadorea</taxon>
        <taxon>Rhabditida</taxon>
        <taxon>Tylenchina</taxon>
        <taxon>Panagrolaimomorpha</taxon>
        <taxon>Strongyloidoidea</taxon>
        <taxon>Steinernematidae</taxon>
        <taxon>Steinernema</taxon>
    </lineage>
</organism>
<evidence type="ECO:0000313" key="1">
    <source>
        <dbReference type="Proteomes" id="UP000095287"/>
    </source>
</evidence>
<proteinExistence type="predicted"/>
<name>A0A1I8A941_9BILA</name>
<keyword evidence="1" id="KW-1185">Reference proteome</keyword>
<dbReference type="WBParaSite" id="L893_g3391.t1">
    <property type="protein sequence ID" value="L893_g3391.t1"/>
    <property type="gene ID" value="L893_g3391"/>
</dbReference>
<evidence type="ECO:0000313" key="2">
    <source>
        <dbReference type="WBParaSite" id="L893_g3391.t1"/>
    </source>
</evidence>
<accession>A0A1I8A941</accession>
<dbReference type="Proteomes" id="UP000095287">
    <property type="component" value="Unplaced"/>
</dbReference>
<dbReference type="AlphaFoldDB" id="A0A1I8A941"/>